<dbReference type="Gene3D" id="3.30.450.20">
    <property type="entry name" value="PAS domain"/>
    <property type="match status" value="4"/>
</dbReference>
<evidence type="ECO:0000256" key="5">
    <source>
        <dbReference type="ARBA" id="ARBA00022553"/>
    </source>
</evidence>
<dbReference type="Gene3D" id="1.10.287.130">
    <property type="match status" value="1"/>
</dbReference>
<evidence type="ECO:0000259" key="24">
    <source>
        <dbReference type="PROSITE" id="PS50883"/>
    </source>
</evidence>
<feature type="domain" description="HPt" evidence="25">
    <location>
        <begin position="1084"/>
        <end position="1185"/>
    </location>
</feature>
<keyword evidence="11" id="KW-0067">ATP-binding</keyword>
<evidence type="ECO:0000259" key="22">
    <source>
        <dbReference type="PROSITE" id="PS50112"/>
    </source>
</evidence>
<dbReference type="SMART" id="SM00052">
    <property type="entry name" value="EAL"/>
    <property type="match status" value="1"/>
</dbReference>
<dbReference type="Proteomes" id="UP000612361">
    <property type="component" value="Unassembled WGS sequence"/>
</dbReference>
<dbReference type="InterPro" id="IPR003594">
    <property type="entry name" value="HATPase_dom"/>
</dbReference>
<dbReference type="PROSITE" id="PS50894">
    <property type="entry name" value="HPT"/>
    <property type="match status" value="1"/>
</dbReference>
<evidence type="ECO:0000256" key="9">
    <source>
        <dbReference type="ARBA" id="ARBA00022741"/>
    </source>
</evidence>
<dbReference type="SMART" id="SM00388">
    <property type="entry name" value="HisKA"/>
    <property type="match status" value="1"/>
</dbReference>
<keyword evidence="13" id="KW-0902">Two-component regulatory system</keyword>
<evidence type="ECO:0000256" key="4">
    <source>
        <dbReference type="ARBA" id="ARBA00022475"/>
    </source>
</evidence>
<dbReference type="InterPro" id="IPR008207">
    <property type="entry name" value="Sig_transdc_His_kin_Hpt_dom"/>
</dbReference>
<keyword evidence="5 19" id="KW-0597">Phosphoprotein</keyword>
<evidence type="ECO:0000313" key="27">
    <source>
        <dbReference type="Proteomes" id="UP000612361"/>
    </source>
</evidence>
<feature type="domain" description="Response regulatory" evidence="21">
    <location>
        <begin position="929"/>
        <end position="1045"/>
    </location>
</feature>
<feature type="modified residue" description="4-aspartylphosphate" evidence="19">
    <location>
        <position position="1254"/>
    </location>
</feature>
<dbReference type="PROSITE" id="PS50110">
    <property type="entry name" value="RESPONSE_REGULATORY"/>
    <property type="match status" value="3"/>
</dbReference>
<gene>
    <name evidence="26" type="ORF">H8K47_03155</name>
</gene>
<dbReference type="CDD" id="cd00088">
    <property type="entry name" value="HPT"/>
    <property type="match status" value="1"/>
</dbReference>
<evidence type="ECO:0000256" key="6">
    <source>
        <dbReference type="ARBA" id="ARBA00022679"/>
    </source>
</evidence>
<comment type="function">
    <text evidence="16">Member of the two-component regulatory system BvgS/BvgA. Phosphorylates BvgA via a four-step phosphorelay in response to environmental signals.</text>
</comment>
<evidence type="ECO:0000259" key="20">
    <source>
        <dbReference type="PROSITE" id="PS50109"/>
    </source>
</evidence>
<evidence type="ECO:0000256" key="8">
    <source>
        <dbReference type="ARBA" id="ARBA00022729"/>
    </source>
</evidence>
<dbReference type="SUPFAM" id="SSF55874">
    <property type="entry name" value="ATPase domain of HSP90 chaperone/DNA topoisomerase II/histidine kinase"/>
    <property type="match status" value="1"/>
</dbReference>
<keyword evidence="7" id="KW-0812">Transmembrane</keyword>
<dbReference type="InterPro" id="IPR000014">
    <property type="entry name" value="PAS"/>
</dbReference>
<dbReference type="InterPro" id="IPR004358">
    <property type="entry name" value="Sig_transdc_His_kin-like_C"/>
</dbReference>
<feature type="domain" description="PAC" evidence="23">
    <location>
        <begin position="209"/>
        <end position="261"/>
    </location>
</feature>
<dbReference type="FunFam" id="1.10.287.130:FF:000004">
    <property type="entry name" value="Ethylene receptor 1"/>
    <property type="match status" value="1"/>
</dbReference>
<dbReference type="InterPro" id="IPR013655">
    <property type="entry name" value="PAS_fold_3"/>
</dbReference>
<keyword evidence="4" id="KW-1003">Cell membrane</keyword>
<keyword evidence="9" id="KW-0547">Nucleotide-binding</keyword>
<dbReference type="PANTHER" id="PTHR45339">
    <property type="entry name" value="HYBRID SIGNAL TRANSDUCTION HISTIDINE KINASE J"/>
    <property type="match status" value="1"/>
</dbReference>
<dbReference type="InterPro" id="IPR003661">
    <property type="entry name" value="HisK_dim/P_dom"/>
</dbReference>
<keyword evidence="8" id="KW-0732">Signal</keyword>
<dbReference type="InterPro" id="IPR001633">
    <property type="entry name" value="EAL_dom"/>
</dbReference>
<dbReference type="InterPro" id="IPR000700">
    <property type="entry name" value="PAS-assoc_C"/>
</dbReference>
<dbReference type="SUPFAM" id="SSF47384">
    <property type="entry name" value="Homodimeric domain of signal transducing histidine kinase"/>
    <property type="match status" value="1"/>
</dbReference>
<dbReference type="RefSeq" id="WP_186879969.1">
    <property type="nucleotide sequence ID" value="NZ_JACOGG010000002.1"/>
</dbReference>
<comment type="subcellular location">
    <subcellularLocation>
        <location evidence="2">Cell membrane</location>
        <topology evidence="2">Multi-pass membrane protein</topology>
    </subcellularLocation>
</comment>
<dbReference type="InterPro" id="IPR001610">
    <property type="entry name" value="PAC"/>
</dbReference>
<dbReference type="Gene3D" id="2.10.70.100">
    <property type="match status" value="1"/>
</dbReference>
<reference evidence="26" key="1">
    <citation type="submission" date="2020-08" db="EMBL/GenBank/DDBJ databases">
        <title>Novel species isolated from subtropical streams in China.</title>
        <authorList>
            <person name="Lu H."/>
        </authorList>
    </citation>
    <scope>NUCLEOTIDE SEQUENCE</scope>
    <source>
        <strain evidence="26">CY7W</strain>
    </source>
</reference>
<dbReference type="GO" id="GO:0005524">
    <property type="term" value="F:ATP binding"/>
    <property type="evidence" value="ECO:0007669"/>
    <property type="project" value="UniProtKB-KW"/>
</dbReference>
<dbReference type="Gene3D" id="1.20.120.160">
    <property type="entry name" value="HPT domain"/>
    <property type="match status" value="1"/>
</dbReference>
<keyword evidence="10" id="KW-0418">Kinase</keyword>
<feature type="domain" description="PAC" evidence="23">
    <location>
        <begin position="339"/>
        <end position="392"/>
    </location>
</feature>
<dbReference type="InterPro" id="IPR005467">
    <property type="entry name" value="His_kinase_dom"/>
</dbReference>
<dbReference type="PROSITE" id="PS50109">
    <property type="entry name" value="HIS_KIN"/>
    <property type="match status" value="1"/>
</dbReference>
<evidence type="ECO:0000256" key="14">
    <source>
        <dbReference type="ARBA" id="ARBA00023026"/>
    </source>
</evidence>
<dbReference type="Pfam" id="PF01627">
    <property type="entry name" value="Hpt"/>
    <property type="match status" value="1"/>
</dbReference>
<evidence type="ECO:0000256" key="15">
    <source>
        <dbReference type="ARBA" id="ARBA00023136"/>
    </source>
</evidence>
<dbReference type="SMART" id="SM00387">
    <property type="entry name" value="HATPase_c"/>
    <property type="match status" value="1"/>
</dbReference>
<dbReference type="PRINTS" id="PR00344">
    <property type="entry name" value="BCTRLSENSOR"/>
</dbReference>
<dbReference type="Pfam" id="PF08447">
    <property type="entry name" value="PAS_3"/>
    <property type="match status" value="1"/>
</dbReference>
<dbReference type="Pfam" id="PF00512">
    <property type="entry name" value="HisKA"/>
    <property type="match status" value="1"/>
</dbReference>
<comment type="catalytic activity">
    <reaction evidence="1">
        <text>ATP + protein L-histidine = ADP + protein N-phospho-L-histidine.</text>
        <dbReference type="EC" id="2.7.13.3"/>
    </reaction>
</comment>
<dbReference type="EMBL" id="JACOGG010000002">
    <property type="protein sequence ID" value="MBC3934353.1"/>
    <property type="molecule type" value="Genomic_DNA"/>
</dbReference>
<evidence type="ECO:0000256" key="18">
    <source>
        <dbReference type="PROSITE-ProRule" id="PRU00110"/>
    </source>
</evidence>
<evidence type="ECO:0000259" key="21">
    <source>
        <dbReference type="PROSITE" id="PS50110"/>
    </source>
</evidence>
<accession>A0A923KYH8</accession>
<proteinExistence type="predicted"/>
<dbReference type="InterPro" id="IPR035919">
    <property type="entry name" value="EAL_sf"/>
</dbReference>
<dbReference type="Pfam" id="PF00989">
    <property type="entry name" value="PAS"/>
    <property type="match status" value="1"/>
</dbReference>
<evidence type="ECO:0000256" key="16">
    <source>
        <dbReference type="ARBA" id="ARBA00058004"/>
    </source>
</evidence>
<dbReference type="FunFam" id="3.30.565.10:FF:000010">
    <property type="entry name" value="Sensor histidine kinase RcsC"/>
    <property type="match status" value="1"/>
</dbReference>
<keyword evidence="14" id="KW-0843">Virulence</keyword>
<dbReference type="Pfam" id="PF00563">
    <property type="entry name" value="EAL"/>
    <property type="match status" value="1"/>
</dbReference>
<keyword evidence="6" id="KW-0808">Transferase</keyword>
<name>A0A923KYH8_9BURK</name>
<dbReference type="PROSITE" id="PS50112">
    <property type="entry name" value="PAS"/>
    <property type="match status" value="3"/>
</dbReference>
<dbReference type="PROSITE" id="PS50883">
    <property type="entry name" value="EAL"/>
    <property type="match status" value="1"/>
</dbReference>
<keyword evidence="12" id="KW-1133">Transmembrane helix</keyword>
<dbReference type="GO" id="GO:0000155">
    <property type="term" value="F:phosphorelay sensor kinase activity"/>
    <property type="evidence" value="ECO:0007669"/>
    <property type="project" value="InterPro"/>
</dbReference>
<evidence type="ECO:0000256" key="13">
    <source>
        <dbReference type="ARBA" id="ARBA00023012"/>
    </source>
</evidence>
<dbReference type="CDD" id="cd17534">
    <property type="entry name" value="REC_DC-like"/>
    <property type="match status" value="1"/>
</dbReference>
<dbReference type="GO" id="GO:0005886">
    <property type="term" value="C:plasma membrane"/>
    <property type="evidence" value="ECO:0007669"/>
    <property type="project" value="UniProtKB-SubCell"/>
</dbReference>
<dbReference type="SMART" id="SM00073">
    <property type="entry name" value="HPT"/>
    <property type="match status" value="1"/>
</dbReference>
<dbReference type="Pfam" id="PF02518">
    <property type="entry name" value="HATPase_c"/>
    <property type="match status" value="1"/>
</dbReference>
<feature type="modified residue" description="4-aspartylphosphate" evidence="19">
    <location>
        <position position="978"/>
    </location>
</feature>
<evidence type="ECO:0000256" key="3">
    <source>
        <dbReference type="ARBA" id="ARBA00012438"/>
    </source>
</evidence>
<dbReference type="CDD" id="cd00130">
    <property type="entry name" value="PAS"/>
    <property type="match status" value="4"/>
</dbReference>
<dbReference type="GO" id="GO:0006355">
    <property type="term" value="P:regulation of DNA-templated transcription"/>
    <property type="evidence" value="ECO:0007669"/>
    <property type="project" value="InterPro"/>
</dbReference>
<keyword evidence="15" id="KW-0472">Membrane</keyword>
<feature type="domain" description="EAL" evidence="24">
    <location>
        <begin position="1337"/>
        <end position="1590"/>
    </location>
</feature>
<dbReference type="SMART" id="SM00086">
    <property type="entry name" value="PAC"/>
    <property type="match status" value="4"/>
</dbReference>
<dbReference type="SUPFAM" id="SSF47226">
    <property type="entry name" value="Histidine-containing phosphotransfer domain, HPT domain"/>
    <property type="match status" value="1"/>
</dbReference>
<dbReference type="CDD" id="cd01948">
    <property type="entry name" value="EAL"/>
    <property type="match status" value="1"/>
</dbReference>
<evidence type="ECO:0000313" key="26">
    <source>
        <dbReference type="EMBL" id="MBC3934353.1"/>
    </source>
</evidence>
<dbReference type="CDD" id="cd16922">
    <property type="entry name" value="HATPase_EvgS-ArcB-TorS-like"/>
    <property type="match status" value="1"/>
</dbReference>
<feature type="domain" description="PAC" evidence="23">
    <location>
        <begin position="467"/>
        <end position="519"/>
    </location>
</feature>
<evidence type="ECO:0000256" key="17">
    <source>
        <dbReference type="ARBA" id="ARBA00070152"/>
    </source>
</evidence>
<comment type="caution">
    <text evidence="26">The sequence shown here is derived from an EMBL/GenBank/DDBJ whole genome shotgun (WGS) entry which is preliminary data.</text>
</comment>
<dbReference type="EC" id="2.7.13.3" evidence="3"/>
<evidence type="ECO:0000256" key="10">
    <source>
        <dbReference type="ARBA" id="ARBA00022777"/>
    </source>
</evidence>
<feature type="domain" description="PAS" evidence="22">
    <location>
        <begin position="516"/>
        <end position="562"/>
    </location>
</feature>
<dbReference type="InterPro" id="IPR035965">
    <property type="entry name" value="PAS-like_dom_sf"/>
</dbReference>
<evidence type="ECO:0000256" key="19">
    <source>
        <dbReference type="PROSITE-ProRule" id="PRU00169"/>
    </source>
</evidence>
<feature type="modified residue" description="Phosphohistidine" evidence="18">
    <location>
        <position position="1123"/>
    </location>
</feature>
<dbReference type="InterPro" id="IPR011006">
    <property type="entry name" value="CheY-like_superfamily"/>
</dbReference>
<organism evidence="26 27">
    <name type="scientific">Undibacterium rugosum</name>
    <dbReference type="NCBI Taxonomy" id="2762291"/>
    <lineage>
        <taxon>Bacteria</taxon>
        <taxon>Pseudomonadati</taxon>
        <taxon>Pseudomonadota</taxon>
        <taxon>Betaproteobacteria</taxon>
        <taxon>Burkholderiales</taxon>
        <taxon>Oxalobacteraceae</taxon>
        <taxon>Undibacterium</taxon>
    </lineage>
</organism>
<feature type="domain" description="PAS" evidence="22">
    <location>
        <begin position="393"/>
        <end position="463"/>
    </location>
</feature>
<dbReference type="InterPro" id="IPR013656">
    <property type="entry name" value="PAS_4"/>
</dbReference>
<dbReference type="NCBIfam" id="TIGR00229">
    <property type="entry name" value="sensory_box"/>
    <property type="match status" value="3"/>
</dbReference>
<dbReference type="SUPFAM" id="SSF141868">
    <property type="entry name" value="EAL domain-like"/>
    <property type="match status" value="1"/>
</dbReference>
<feature type="domain" description="Response regulatory" evidence="21">
    <location>
        <begin position="1204"/>
        <end position="1324"/>
    </location>
</feature>
<evidence type="ECO:0000259" key="23">
    <source>
        <dbReference type="PROSITE" id="PS50113"/>
    </source>
</evidence>
<dbReference type="Pfam" id="PF08448">
    <property type="entry name" value="PAS_4"/>
    <property type="match status" value="1"/>
</dbReference>
<dbReference type="SUPFAM" id="SSF55785">
    <property type="entry name" value="PYP-like sensor domain (PAS domain)"/>
    <property type="match status" value="4"/>
</dbReference>
<dbReference type="CDD" id="cd17546">
    <property type="entry name" value="REC_hyHK_CKI1_RcsC-like"/>
    <property type="match status" value="1"/>
</dbReference>
<dbReference type="InterPro" id="IPR036097">
    <property type="entry name" value="HisK_dim/P_sf"/>
</dbReference>
<feature type="domain" description="PAC" evidence="23">
    <location>
        <begin position="589"/>
        <end position="641"/>
    </location>
</feature>
<evidence type="ECO:0000256" key="11">
    <source>
        <dbReference type="ARBA" id="ARBA00022840"/>
    </source>
</evidence>
<dbReference type="SMART" id="SM00091">
    <property type="entry name" value="PAS"/>
    <property type="match status" value="4"/>
</dbReference>
<dbReference type="Gene3D" id="3.30.565.10">
    <property type="entry name" value="Histidine kinase-like ATPase, C-terminal domain"/>
    <property type="match status" value="1"/>
</dbReference>
<dbReference type="Gene3D" id="3.20.20.450">
    <property type="entry name" value="EAL domain"/>
    <property type="match status" value="1"/>
</dbReference>
<dbReference type="Gene3D" id="3.40.50.2300">
    <property type="match status" value="3"/>
</dbReference>
<dbReference type="SUPFAM" id="SSF52172">
    <property type="entry name" value="CheY-like"/>
    <property type="match status" value="3"/>
</dbReference>
<dbReference type="InterPro" id="IPR036641">
    <property type="entry name" value="HPT_dom_sf"/>
</dbReference>
<evidence type="ECO:0000259" key="25">
    <source>
        <dbReference type="PROSITE" id="PS50894"/>
    </source>
</evidence>
<dbReference type="CDD" id="cd00082">
    <property type="entry name" value="HisKA"/>
    <property type="match status" value="1"/>
</dbReference>
<dbReference type="Pfam" id="PF00072">
    <property type="entry name" value="Response_reg"/>
    <property type="match status" value="3"/>
</dbReference>
<evidence type="ECO:0000256" key="7">
    <source>
        <dbReference type="ARBA" id="ARBA00022692"/>
    </source>
</evidence>
<feature type="domain" description="PAS" evidence="22">
    <location>
        <begin position="136"/>
        <end position="207"/>
    </location>
</feature>
<dbReference type="SMART" id="SM00448">
    <property type="entry name" value="REC"/>
    <property type="match status" value="3"/>
</dbReference>
<dbReference type="PROSITE" id="PS50113">
    <property type="entry name" value="PAC"/>
    <property type="match status" value="4"/>
</dbReference>
<dbReference type="InterPro" id="IPR001789">
    <property type="entry name" value="Sig_transdc_resp-reg_receiver"/>
</dbReference>
<feature type="domain" description="Histidine kinase" evidence="20">
    <location>
        <begin position="677"/>
        <end position="898"/>
    </location>
</feature>
<feature type="modified residue" description="4-aspartylphosphate" evidence="19">
    <location>
        <position position="59"/>
    </location>
</feature>
<dbReference type="InterPro" id="IPR013767">
    <property type="entry name" value="PAS_fold"/>
</dbReference>
<dbReference type="PANTHER" id="PTHR45339:SF1">
    <property type="entry name" value="HYBRID SIGNAL TRANSDUCTION HISTIDINE KINASE J"/>
    <property type="match status" value="1"/>
</dbReference>
<evidence type="ECO:0000256" key="12">
    <source>
        <dbReference type="ARBA" id="ARBA00022989"/>
    </source>
</evidence>
<evidence type="ECO:0000256" key="1">
    <source>
        <dbReference type="ARBA" id="ARBA00000085"/>
    </source>
</evidence>
<evidence type="ECO:0000256" key="2">
    <source>
        <dbReference type="ARBA" id="ARBA00004651"/>
    </source>
</evidence>
<feature type="domain" description="Response regulatory" evidence="21">
    <location>
        <begin position="9"/>
        <end position="124"/>
    </location>
</feature>
<dbReference type="Pfam" id="PF13426">
    <property type="entry name" value="PAS_9"/>
    <property type="match status" value="1"/>
</dbReference>
<dbReference type="InterPro" id="IPR036890">
    <property type="entry name" value="HATPase_C_sf"/>
</dbReference>
<sequence length="1603" mass="180254">MLAPQQRSKVMVVEDDELVSLQIQLKLELLGFDAVGATTTGEEAITLAKLLQPDIVLMDIMLAGQMDGIEAAQIIHSQQHIPVVFLSGDTEDETLSRVKQSEAFGYIIKPFTDRELRTSLELAVYKHQAEARLKRSEQRLRAIFDAEPECVKVVKANGDLLEMNSAGLAMLEADSLEKVRQHTLISFIDPKYRDDFNQLMRTAIAGGNGILQFEITGLRGSHRWLETHAVPIRDNVHEDTMVLAVTRDISARRRTEEALRQSELDLREAEQTAHVGHWVWEPDNNKVTWSDEMMRIWKRDLSSYKGDIQRMIRETVHPDDQAKISARQTDTFKQHSLAQPFEYRIILPDGEVRYIWAMPGNRLVNASGRVVRLTGIVQDITERKLAEASQHESDAQLEQTFVASPIGMALIDLNLRFLKVNHAFCDMLGWSEADFMREGFDLVAPISDNVNDRALLQEVVKGVRPTLQLEKRYLHRQQHDIWTQLNVSVVRDKDGKATHFVFQIQDITERKLAEAQLHKLSLAVEQSPETIIITNVQHQIEYVNEAFVKTFGYSREELIGKTPAMIGTRNLRQEQREHLFTTLQQGQIWKGEFVNQRKDGSLIIQYAIITPLRQEDGSITHYVSVQEDITDKKRLGEELDKHRHHLEELVVSRTAELAQARLQAEAANEAKSNFIANMSHEIRTPMNGVLGMTYLAMAATSDPKQRDYLKKIQLSGQHLLHIVNDILDFSKIEAGKLTLESVDFWLDEILNNLASMMSNKLIGRNIVLNFDVDPTLANHMHGDPLRLSQILINYTNNALKFTESGEIVVRARKVNDAADGWLVRFEVQDSGIGMSEEQQSKLFRSFEQADSSTTRKYGGTGLGLAISKQLARLMGGDVGVSSEVGKGSTFWCTVHLSAAKQEVAPPEPLEENMSNTKLRLLVNERERITVLVVDDNQFNQQIASELLESADLTVLLASDGQQALDILVDSAVDCILMDIQMPVMDGLEATRKIRAQDKFANLPVIAMTANAMNEDRLQCLGAGMNDFIAKPFIPEVLFTTILRWLSHLPQDQPLPHLEEQAASFQSNQNSRIDLSVLEKQLGNHPEKIGKFARKFIESADHGLQDLEQAFQNKDIQLIAALGHKLKSSARTVGAHQFADACHKLEMLRSQPNLDEAQSLIQWLHHEFIDIEKAVHHYLEETTRGTATQSISTQPGQINNFSDLHVLVLEDDTSHLDIASACLRKLGVTRIMSCLDGHQALTMIRTYQPEIILCDLHLNGMDGISFLRLVAEQSYTGSIVLISSVDHNLLKAAESLVRAYGLRLLAALKKPLLPDLLELALVQQKQSLPRQVAHKTEAVLSLAELQQGLAEDCVEVFFQPKVSVHDKRVVGAECLARWRHQERGIIGPASFVPVLEAHGMIDVLTHEVLKKAAQQLGQWLQQGHDFKVSVNVSMDDLDQLDLPEEFERIVLAAGVTPDHITLELTESRLMENLTLSLEILTRLRLKGFGLSIDDFGTGFSTMENLKQLPVTELKVDRAFVNGATKDEGARAILGSSIQLGKIFRLNLVAEGVERQQDWDLIANSGCDEVQGYFIAKPMASQDFIEWKINWDEKLQASKSLNSTS</sequence>
<keyword evidence="27" id="KW-1185">Reference proteome</keyword>
<protein>
    <recommendedName>
        <fullName evidence="17">Virulence sensor protein BvgS</fullName>
        <ecNumber evidence="3">2.7.13.3</ecNumber>
    </recommendedName>
</protein>